<name>A0A3L8PJM6_9ACTN</name>
<reference evidence="1 2" key="1">
    <citation type="submission" date="2018-10" db="EMBL/GenBank/DDBJ databases">
        <title>Aeromicrobium sp. 9W16Y-2 whole genome shotgun sequence.</title>
        <authorList>
            <person name="Li F."/>
        </authorList>
    </citation>
    <scope>NUCLEOTIDE SEQUENCE [LARGE SCALE GENOMIC DNA]</scope>
    <source>
        <strain evidence="1 2">9W16Y-2</strain>
    </source>
</reference>
<protein>
    <submittedName>
        <fullName evidence="1">ATPase</fullName>
    </submittedName>
</protein>
<dbReference type="SUPFAM" id="SSF55961">
    <property type="entry name" value="Bet v1-like"/>
    <property type="match status" value="1"/>
</dbReference>
<dbReference type="OrthoDB" id="9803476at2"/>
<organism evidence="1 2">
    <name type="scientific">Aeromicrobium phragmitis</name>
    <dbReference type="NCBI Taxonomy" id="2478914"/>
    <lineage>
        <taxon>Bacteria</taxon>
        <taxon>Bacillati</taxon>
        <taxon>Actinomycetota</taxon>
        <taxon>Actinomycetes</taxon>
        <taxon>Propionibacteriales</taxon>
        <taxon>Nocardioidaceae</taxon>
        <taxon>Aeromicrobium</taxon>
    </lineage>
</organism>
<comment type="caution">
    <text evidence="1">The sequence shown here is derived from an EMBL/GenBank/DDBJ whole genome shotgun (WGS) entry which is preliminary data.</text>
</comment>
<dbReference type="EMBL" id="RDBF01000012">
    <property type="protein sequence ID" value="RLV54903.1"/>
    <property type="molecule type" value="Genomic_DNA"/>
</dbReference>
<dbReference type="RefSeq" id="WP_121795179.1">
    <property type="nucleotide sequence ID" value="NZ_RDBF01000012.1"/>
</dbReference>
<dbReference type="InterPro" id="IPR023393">
    <property type="entry name" value="START-like_dom_sf"/>
</dbReference>
<gene>
    <name evidence="1" type="ORF">D9V41_13880</name>
</gene>
<dbReference type="Gene3D" id="3.30.530.20">
    <property type="match status" value="1"/>
</dbReference>
<dbReference type="Proteomes" id="UP000282515">
    <property type="component" value="Unassembled WGS sequence"/>
</dbReference>
<evidence type="ECO:0000313" key="2">
    <source>
        <dbReference type="Proteomes" id="UP000282515"/>
    </source>
</evidence>
<sequence>MTSDIVLDRIEREIVIAASRHRVWELVSTPGWWINDGVVVAHRIEPRGDDAVVHDPVHGAFAVRLVEARPQEYLAFRWYSGPDAERRLQLTASTLVEFFLADAAGGGVVLRVVESGFAALDEPARMRRRMVDDNTEGWGVELRAAQRHLEVSRS</sequence>
<proteinExistence type="predicted"/>
<evidence type="ECO:0000313" key="1">
    <source>
        <dbReference type="EMBL" id="RLV54903.1"/>
    </source>
</evidence>
<accession>A0A3L8PJM6</accession>
<keyword evidence="2" id="KW-1185">Reference proteome</keyword>
<dbReference type="AlphaFoldDB" id="A0A3L8PJM6"/>